<dbReference type="OrthoDB" id="545150at2759"/>
<organism evidence="2 3">
    <name type="scientific">Gonium pectorale</name>
    <name type="common">Green alga</name>
    <dbReference type="NCBI Taxonomy" id="33097"/>
    <lineage>
        <taxon>Eukaryota</taxon>
        <taxon>Viridiplantae</taxon>
        <taxon>Chlorophyta</taxon>
        <taxon>core chlorophytes</taxon>
        <taxon>Chlorophyceae</taxon>
        <taxon>CS clade</taxon>
        <taxon>Chlamydomonadales</taxon>
        <taxon>Volvocaceae</taxon>
        <taxon>Gonium</taxon>
    </lineage>
</organism>
<dbReference type="EMBL" id="LSYV01000038">
    <property type="protein sequence ID" value="KXZ47224.1"/>
    <property type="molecule type" value="Genomic_DNA"/>
</dbReference>
<dbReference type="Proteomes" id="UP000075714">
    <property type="component" value="Unassembled WGS sequence"/>
</dbReference>
<name>A0A150GBL1_GONPE</name>
<evidence type="ECO:0000259" key="1">
    <source>
        <dbReference type="SMART" id="SM00254"/>
    </source>
</evidence>
<sequence length="249" mass="27042">MWRGGDGRRGSGGGAVESRVASLVAAAGQLVLRRSHWFDPRHSAAVVARTASLGFTDDRLLQSLTRRMLARQGQVSTAPRDLREDLCVKAVQPAIKLRVGPLLFSLLPPAPQHSRVDIALRIAALENDCPAKGSLVIQPNASQGCPVVRGVKWTATSWVHTMAYDMEGYLHPVTSERDGEPGACVDLNDQCGHWAGLGECKRNPAYMNAHYARACDACEPCSGPNDLPCINRNRQALGFMVYDQEELDA</sequence>
<dbReference type="AlphaFoldDB" id="A0A150GBL1"/>
<dbReference type="InterPro" id="IPR003582">
    <property type="entry name" value="ShKT_dom"/>
</dbReference>
<comment type="caution">
    <text evidence="2">The sequence shown here is derived from an EMBL/GenBank/DDBJ whole genome shotgun (WGS) entry which is preliminary data.</text>
</comment>
<keyword evidence="3" id="KW-1185">Reference proteome</keyword>
<feature type="domain" description="ShKT" evidence="1">
    <location>
        <begin position="183"/>
        <end position="219"/>
    </location>
</feature>
<evidence type="ECO:0000313" key="3">
    <source>
        <dbReference type="Proteomes" id="UP000075714"/>
    </source>
</evidence>
<protein>
    <recommendedName>
        <fullName evidence="1">ShKT domain-containing protein</fullName>
    </recommendedName>
</protein>
<dbReference type="SMART" id="SM00254">
    <property type="entry name" value="ShKT"/>
    <property type="match status" value="1"/>
</dbReference>
<reference evidence="3" key="1">
    <citation type="journal article" date="2016" name="Nat. Commun.">
        <title>The Gonium pectorale genome demonstrates co-option of cell cycle regulation during the evolution of multicellularity.</title>
        <authorList>
            <person name="Hanschen E.R."/>
            <person name="Marriage T.N."/>
            <person name="Ferris P.J."/>
            <person name="Hamaji T."/>
            <person name="Toyoda A."/>
            <person name="Fujiyama A."/>
            <person name="Neme R."/>
            <person name="Noguchi H."/>
            <person name="Minakuchi Y."/>
            <person name="Suzuki M."/>
            <person name="Kawai-Toyooka H."/>
            <person name="Smith D.R."/>
            <person name="Sparks H."/>
            <person name="Anderson J."/>
            <person name="Bakaric R."/>
            <person name="Luria V."/>
            <person name="Karger A."/>
            <person name="Kirschner M.W."/>
            <person name="Durand P.M."/>
            <person name="Michod R.E."/>
            <person name="Nozaki H."/>
            <person name="Olson B.J."/>
        </authorList>
    </citation>
    <scope>NUCLEOTIDE SEQUENCE [LARGE SCALE GENOMIC DNA]</scope>
    <source>
        <strain evidence="3">NIES-2863</strain>
    </source>
</reference>
<accession>A0A150GBL1</accession>
<dbReference type="STRING" id="33097.A0A150GBL1"/>
<evidence type="ECO:0000313" key="2">
    <source>
        <dbReference type="EMBL" id="KXZ47224.1"/>
    </source>
</evidence>
<gene>
    <name evidence="2" type="ORF">GPECTOR_37g230</name>
</gene>
<proteinExistence type="predicted"/>
<dbReference type="Pfam" id="PF01549">
    <property type="entry name" value="ShK"/>
    <property type="match status" value="1"/>
</dbReference>